<keyword evidence="2" id="KW-1185">Reference proteome</keyword>
<accession>A0A7J5X8W3</accession>
<gene>
    <name evidence="1" type="ORF">F7725_024616</name>
</gene>
<dbReference type="SUPFAM" id="SSF52833">
    <property type="entry name" value="Thioredoxin-like"/>
    <property type="match status" value="1"/>
</dbReference>
<sequence length="253" mass="27223">MASTFSGRGLFFSVANKKDFLSELEEDFGLGTSDGGELPFVTIRTKWATSRLKRFIKSEPIPERNSAAVKLSSNPNIVIARMNAGDNDVPNGYDVQGYPTIYLARAGRKDEPIRYELGSSLKGTHSISFSTRLSSSLMGTHSTSFSTRLSSSLKGTHSISFSTRLSSSLKGTHSTSFSTRLSSSLKGTHSTSFSTRLSSSLKGIHSISFSTRLGSSLKGTHSTSFSTRLSSSLKGTHSTSFSTRYAAAALRNT</sequence>
<organism evidence="1 2">
    <name type="scientific">Dissostichus mawsoni</name>
    <name type="common">Antarctic cod</name>
    <dbReference type="NCBI Taxonomy" id="36200"/>
    <lineage>
        <taxon>Eukaryota</taxon>
        <taxon>Metazoa</taxon>
        <taxon>Chordata</taxon>
        <taxon>Craniata</taxon>
        <taxon>Vertebrata</taxon>
        <taxon>Euteleostomi</taxon>
        <taxon>Actinopterygii</taxon>
        <taxon>Neopterygii</taxon>
        <taxon>Teleostei</taxon>
        <taxon>Neoteleostei</taxon>
        <taxon>Acanthomorphata</taxon>
        <taxon>Eupercaria</taxon>
        <taxon>Perciformes</taxon>
        <taxon>Notothenioidei</taxon>
        <taxon>Nototheniidae</taxon>
        <taxon>Dissostichus</taxon>
    </lineage>
</organism>
<dbReference type="Proteomes" id="UP000518266">
    <property type="component" value="Unassembled WGS sequence"/>
</dbReference>
<dbReference type="InterPro" id="IPR036249">
    <property type="entry name" value="Thioredoxin-like_sf"/>
</dbReference>
<protein>
    <submittedName>
        <fullName evidence="1">Uncharacterized protein</fullName>
    </submittedName>
</protein>
<dbReference type="OrthoDB" id="427280at2759"/>
<dbReference type="EMBL" id="JAAKFY010000026">
    <property type="protein sequence ID" value="KAF3833412.1"/>
    <property type="molecule type" value="Genomic_DNA"/>
</dbReference>
<proteinExistence type="predicted"/>
<dbReference type="Gene3D" id="3.40.30.10">
    <property type="entry name" value="Glutaredoxin"/>
    <property type="match status" value="1"/>
</dbReference>
<name>A0A7J5X8W3_DISMA</name>
<evidence type="ECO:0000313" key="2">
    <source>
        <dbReference type="Proteomes" id="UP000518266"/>
    </source>
</evidence>
<reference evidence="1 2" key="1">
    <citation type="submission" date="2020-03" db="EMBL/GenBank/DDBJ databases">
        <title>Dissostichus mawsoni Genome sequencing and assembly.</title>
        <authorList>
            <person name="Park H."/>
        </authorList>
    </citation>
    <scope>NUCLEOTIDE SEQUENCE [LARGE SCALE GENOMIC DNA]</scope>
    <source>
        <strain evidence="1">DM0001</strain>
        <tissue evidence="1">Muscle</tissue>
    </source>
</reference>
<comment type="caution">
    <text evidence="1">The sequence shown here is derived from an EMBL/GenBank/DDBJ whole genome shotgun (WGS) entry which is preliminary data.</text>
</comment>
<dbReference type="AlphaFoldDB" id="A0A7J5X8W3"/>
<evidence type="ECO:0000313" key="1">
    <source>
        <dbReference type="EMBL" id="KAF3833412.1"/>
    </source>
</evidence>